<keyword evidence="1" id="KW-0472">Membrane</keyword>
<feature type="chain" id="PRO_5031426373" description="EamA domain-containing protein" evidence="2">
    <location>
        <begin position="26"/>
        <end position="367"/>
    </location>
</feature>
<sequence>MAFSSHQLGALFSVIFMVFSWLALAELLHESASKPMVLTYIVHSFYALYLLPAYYLLRHKTDVLPSTRQFIKRMGYMSVLLYVVSYTWYLSLPLTTVAVNTAIYQSASAVVLLLQPLLLHGSKYTITASTLTCVGLSLGGVFLSSFYGPTDGAVVAPDEGEFRGGKTAGFVWVAVSMFGYALYEVLMKRFEQQDRKAAGEPLSGLLLSGEPPSMGETAGVGLLVVGSVGALTALLLWPLVPLASAAGLEHFDIATVDWKTAGLASLLDGAFNAGLVVTIAFASPLFASVGSLLTIPLSLLFAHFFRDASVAWQCAVGMALIVLSFVLMARTEEAADEEEAAEQRSLIHHVGVNASDQIDVSFEQRTA</sequence>
<feature type="transmembrane region" description="Helical" evidence="1">
    <location>
        <begin position="167"/>
        <end position="186"/>
    </location>
</feature>
<keyword evidence="2" id="KW-0732">Signal</keyword>
<dbReference type="EMBL" id="HBGL01007410">
    <property type="protein sequence ID" value="CAD9296075.1"/>
    <property type="molecule type" value="Transcribed_RNA"/>
</dbReference>
<feature type="transmembrane region" description="Helical" evidence="1">
    <location>
        <begin position="35"/>
        <end position="57"/>
    </location>
</feature>
<evidence type="ECO:0000256" key="1">
    <source>
        <dbReference type="SAM" id="Phobius"/>
    </source>
</evidence>
<feature type="transmembrane region" description="Helical" evidence="1">
    <location>
        <begin position="285"/>
        <end position="304"/>
    </location>
</feature>
<name>A0A7S1YF51_9EUKA</name>
<feature type="transmembrane region" description="Helical" evidence="1">
    <location>
        <begin position="220"/>
        <end position="240"/>
    </location>
</feature>
<gene>
    <name evidence="3" type="ORF">SSP0437_LOCUS5727</name>
</gene>
<organism evidence="3">
    <name type="scientific">Sexangularia sp. CB-2014</name>
    <dbReference type="NCBI Taxonomy" id="1486929"/>
    <lineage>
        <taxon>Eukaryota</taxon>
        <taxon>Amoebozoa</taxon>
        <taxon>Tubulinea</taxon>
        <taxon>Elardia</taxon>
        <taxon>Arcellinida</taxon>
        <taxon>Arcellinida incertae sedis</taxon>
        <taxon>Sexangularia</taxon>
    </lineage>
</organism>
<dbReference type="AlphaFoldDB" id="A0A7S1YF51"/>
<protein>
    <recommendedName>
        <fullName evidence="4">EamA domain-containing protein</fullName>
    </recommendedName>
</protein>
<proteinExistence type="predicted"/>
<feature type="transmembrane region" description="Helical" evidence="1">
    <location>
        <begin position="126"/>
        <end position="147"/>
    </location>
</feature>
<evidence type="ECO:0000256" key="2">
    <source>
        <dbReference type="SAM" id="SignalP"/>
    </source>
</evidence>
<keyword evidence="1" id="KW-1133">Transmembrane helix</keyword>
<accession>A0A7S1YF51</accession>
<reference evidence="3" key="1">
    <citation type="submission" date="2021-01" db="EMBL/GenBank/DDBJ databases">
        <authorList>
            <person name="Corre E."/>
            <person name="Pelletier E."/>
            <person name="Niang G."/>
            <person name="Scheremetjew M."/>
            <person name="Finn R."/>
            <person name="Kale V."/>
            <person name="Holt S."/>
            <person name="Cochrane G."/>
            <person name="Meng A."/>
            <person name="Brown T."/>
            <person name="Cohen L."/>
        </authorList>
    </citation>
    <scope>NUCLEOTIDE SEQUENCE</scope>
    <source>
        <strain evidence="3">ATCC 50979</strain>
    </source>
</reference>
<dbReference type="PANTHER" id="PTHR19346">
    <property type="entry name" value="SUGAR PHOSPHATE TRANSPORTER DOMAIN-CONTAINING PROTEIN"/>
    <property type="match status" value="1"/>
</dbReference>
<keyword evidence="1" id="KW-0812">Transmembrane</keyword>
<feature type="transmembrane region" description="Helical" evidence="1">
    <location>
        <begin position="310"/>
        <end position="329"/>
    </location>
</feature>
<dbReference type="InterPro" id="IPR026505">
    <property type="entry name" value="Solute_c_fam_35_mem_F3/F4"/>
</dbReference>
<feature type="transmembrane region" description="Helical" evidence="1">
    <location>
        <begin position="102"/>
        <end position="119"/>
    </location>
</feature>
<evidence type="ECO:0008006" key="4">
    <source>
        <dbReference type="Google" id="ProtNLM"/>
    </source>
</evidence>
<feature type="transmembrane region" description="Helical" evidence="1">
    <location>
        <begin position="78"/>
        <end position="96"/>
    </location>
</feature>
<evidence type="ECO:0000313" key="3">
    <source>
        <dbReference type="EMBL" id="CAD9296075.1"/>
    </source>
</evidence>
<dbReference type="PANTHER" id="PTHR19346:SF4">
    <property type="entry name" value="SUGAR PHOSPHATE TRANSPORTER DOMAIN-CONTAINING PROTEIN"/>
    <property type="match status" value="1"/>
</dbReference>
<feature type="signal peptide" evidence="2">
    <location>
        <begin position="1"/>
        <end position="25"/>
    </location>
</feature>